<dbReference type="Proteomes" id="UP001208570">
    <property type="component" value="Unassembled WGS sequence"/>
</dbReference>
<reference evidence="2" key="1">
    <citation type="journal article" date="2023" name="Mol. Biol. Evol.">
        <title>Third-Generation Sequencing Reveals the Adaptive Role of the Epigenome in Three Deep-Sea Polychaetes.</title>
        <authorList>
            <person name="Perez M."/>
            <person name="Aroh O."/>
            <person name="Sun Y."/>
            <person name="Lan Y."/>
            <person name="Juniper S.K."/>
            <person name="Young C.R."/>
            <person name="Angers B."/>
            <person name="Qian P.Y."/>
        </authorList>
    </citation>
    <scope>NUCLEOTIDE SEQUENCE</scope>
    <source>
        <strain evidence="2">P08H-3</strain>
    </source>
</reference>
<evidence type="ECO:0000256" key="1">
    <source>
        <dbReference type="SAM" id="MobiDB-lite"/>
    </source>
</evidence>
<keyword evidence="3" id="KW-1185">Reference proteome</keyword>
<gene>
    <name evidence="2" type="ORF">LSH36_426g02046</name>
</gene>
<dbReference type="AlphaFoldDB" id="A0AAD9N029"/>
<feature type="region of interest" description="Disordered" evidence="1">
    <location>
        <begin position="287"/>
        <end position="311"/>
    </location>
</feature>
<feature type="compositionally biased region" description="Polar residues" evidence="1">
    <location>
        <begin position="291"/>
        <end position="311"/>
    </location>
</feature>
<evidence type="ECO:0000313" key="2">
    <source>
        <dbReference type="EMBL" id="KAK2150056.1"/>
    </source>
</evidence>
<comment type="caution">
    <text evidence="2">The sequence shown here is derived from an EMBL/GenBank/DDBJ whole genome shotgun (WGS) entry which is preliminary data.</text>
</comment>
<protein>
    <submittedName>
        <fullName evidence="2">Uncharacterized protein</fullName>
    </submittedName>
</protein>
<accession>A0AAD9N029</accession>
<sequence length="546" mass="59071">MTEASSRCDSLPLVQKGKVAEEGIFPTSDSSPTKISQSDNDTLIVESGQTCSGQDKAHQSSEKMKLLVNTMTVISTRVSSPSFSSCCSLANNDMSISLPNLSGCNEQFKYNTVMAGEERNKVNGSVNRASFSGTSGKLPLKTMSLEDCPSCIKHTFNSNGYLKGSGSNPNIIHSSCAKKKELPQMTCDNEEDLPLIINSSNSRLSAVLENISLVYLPHTKQLVTPGQTFTPDITNNNDEHLDMVRSCPEGAENPCKIKDKGVSANSIQKSEPKIGFGPLLALSNLHKQESDPSSCHRNSLSDPGVLSQDSDISTQSHSTVILCDDNESNDTSQVMKSAQDICTETNQCTTTGESIRTTSLSRTDASSFSSISSLSTSTELSVSVASCSDLESGEKVIVDSEEAGFVEINLDPKRVSDTKFVSRNNSQDSGIDEKLHHQLTVCRGSSLNVGAKPKKKSLTSFLTRSLFSRKAKEASADSSPLGWRLFGKIPPKTSPIKDDNLMTDCQSRSVTESYSIKYNDQLKVKRTDIEAPSTTALILEHRPRSE</sequence>
<evidence type="ECO:0000313" key="3">
    <source>
        <dbReference type="Proteomes" id="UP001208570"/>
    </source>
</evidence>
<organism evidence="2 3">
    <name type="scientific">Paralvinella palmiformis</name>
    <dbReference type="NCBI Taxonomy" id="53620"/>
    <lineage>
        <taxon>Eukaryota</taxon>
        <taxon>Metazoa</taxon>
        <taxon>Spiralia</taxon>
        <taxon>Lophotrochozoa</taxon>
        <taxon>Annelida</taxon>
        <taxon>Polychaeta</taxon>
        <taxon>Sedentaria</taxon>
        <taxon>Canalipalpata</taxon>
        <taxon>Terebellida</taxon>
        <taxon>Terebelliformia</taxon>
        <taxon>Alvinellidae</taxon>
        <taxon>Paralvinella</taxon>
    </lineage>
</organism>
<name>A0AAD9N029_9ANNE</name>
<dbReference type="EMBL" id="JAODUP010000426">
    <property type="protein sequence ID" value="KAK2150056.1"/>
    <property type="molecule type" value="Genomic_DNA"/>
</dbReference>
<proteinExistence type="predicted"/>